<dbReference type="GO" id="GO:0008654">
    <property type="term" value="P:phospholipid biosynthetic process"/>
    <property type="evidence" value="ECO:0007669"/>
    <property type="project" value="UniProtKB-KW"/>
</dbReference>
<evidence type="ECO:0000256" key="5">
    <source>
        <dbReference type="ARBA" id="ARBA00022741"/>
    </source>
</evidence>
<dbReference type="OrthoDB" id="9786026at2"/>
<dbReference type="InterPro" id="IPR017438">
    <property type="entry name" value="ATP-NAD_kinase_N"/>
</dbReference>
<dbReference type="SUPFAM" id="SSF111331">
    <property type="entry name" value="NAD kinase/diacylglycerol kinase-like"/>
    <property type="match status" value="1"/>
</dbReference>
<evidence type="ECO:0000256" key="2">
    <source>
        <dbReference type="ARBA" id="ARBA00022516"/>
    </source>
</evidence>
<keyword evidence="9" id="KW-0443">Lipid metabolism</keyword>
<reference evidence="13 14" key="1">
    <citation type="submission" date="2018-08" db="EMBL/GenBank/DDBJ databases">
        <title>Meiothermus cateniformans JCM 15151 genome sequencing project.</title>
        <authorList>
            <person name="Da Costa M.S."/>
            <person name="Albuquerque L."/>
            <person name="Raposo P."/>
            <person name="Froufe H.J.C."/>
            <person name="Barroso C.S."/>
            <person name="Egas C."/>
        </authorList>
    </citation>
    <scope>NUCLEOTIDE SEQUENCE [LARGE SCALE GENOMIC DNA]</scope>
    <source>
        <strain evidence="13 14">JCM 15151</strain>
    </source>
</reference>
<keyword evidence="8" id="KW-0460">Magnesium</keyword>
<dbReference type="GO" id="GO:0016301">
    <property type="term" value="F:kinase activity"/>
    <property type="evidence" value="ECO:0007669"/>
    <property type="project" value="UniProtKB-KW"/>
</dbReference>
<gene>
    <name evidence="13" type="primary">ytlR</name>
    <name evidence="13" type="ORF">Mcate_00229</name>
</gene>
<dbReference type="Gene3D" id="3.40.50.10330">
    <property type="entry name" value="Probable inorganic polyphosphate/atp-NAD kinase, domain 1"/>
    <property type="match status" value="1"/>
</dbReference>
<dbReference type="NCBIfam" id="TIGR00147">
    <property type="entry name" value="YegS/Rv2252/BmrU family lipid kinase"/>
    <property type="match status" value="1"/>
</dbReference>
<evidence type="ECO:0000256" key="1">
    <source>
        <dbReference type="ARBA" id="ARBA00001946"/>
    </source>
</evidence>
<dbReference type="GO" id="GO:0005886">
    <property type="term" value="C:plasma membrane"/>
    <property type="evidence" value="ECO:0007669"/>
    <property type="project" value="TreeGrafter"/>
</dbReference>
<evidence type="ECO:0000256" key="7">
    <source>
        <dbReference type="ARBA" id="ARBA00022840"/>
    </source>
</evidence>
<comment type="cofactor">
    <cofactor evidence="1">
        <name>Mg(2+)</name>
        <dbReference type="ChEBI" id="CHEBI:18420"/>
    </cofactor>
</comment>
<keyword evidence="3 13" id="KW-0808">Transferase</keyword>
<dbReference type="InterPro" id="IPR005218">
    <property type="entry name" value="Diacylglycerol/lipid_kinase"/>
</dbReference>
<dbReference type="AlphaFoldDB" id="A0A399EBV1"/>
<dbReference type="PANTHER" id="PTHR12358:SF106">
    <property type="entry name" value="LIPID KINASE YEGS"/>
    <property type="match status" value="1"/>
</dbReference>
<keyword evidence="11" id="KW-1208">Phospholipid metabolism</keyword>
<keyword evidence="5" id="KW-0547">Nucleotide-binding</keyword>
<dbReference type="PANTHER" id="PTHR12358">
    <property type="entry name" value="SPHINGOSINE KINASE"/>
    <property type="match status" value="1"/>
</dbReference>
<proteinExistence type="predicted"/>
<dbReference type="PROSITE" id="PS50146">
    <property type="entry name" value="DAGK"/>
    <property type="match status" value="1"/>
</dbReference>
<dbReference type="SMART" id="SM00046">
    <property type="entry name" value="DAGKc"/>
    <property type="match status" value="1"/>
</dbReference>
<accession>A0A399EBV1</accession>
<dbReference type="EC" id="2.7.1.-" evidence="13"/>
<dbReference type="EMBL" id="QWKX01000003">
    <property type="protein sequence ID" value="RIH79791.1"/>
    <property type="molecule type" value="Genomic_DNA"/>
</dbReference>
<dbReference type="GO" id="GO:0005524">
    <property type="term" value="F:ATP binding"/>
    <property type="evidence" value="ECO:0007669"/>
    <property type="project" value="UniProtKB-KW"/>
</dbReference>
<evidence type="ECO:0000256" key="8">
    <source>
        <dbReference type="ARBA" id="ARBA00022842"/>
    </source>
</evidence>
<evidence type="ECO:0000256" key="4">
    <source>
        <dbReference type="ARBA" id="ARBA00022723"/>
    </source>
</evidence>
<evidence type="ECO:0000259" key="12">
    <source>
        <dbReference type="PROSITE" id="PS50146"/>
    </source>
</evidence>
<dbReference type="Pfam" id="PF00781">
    <property type="entry name" value="DAGK_cat"/>
    <property type="match status" value="1"/>
</dbReference>
<evidence type="ECO:0000313" key="13">
    <source>
        <dbReference type="EMBL" id="RIH79791.1"/>
    </source>
</evidence>
<keyword evidence="2" id="KW-0444">Lipid biosynthesis</keyword>
<evidence type="ECO:0000256" key="3">
    <source>
        <dbReference type="ARBA" id="ARBA00022679"/>
    </source>
</evidence>
<sequence>MKNHTTFVINPAAGRGRVGQMLRQLEAAIVRQARPSDAEIVVTQAPGHATQIAQRAAPGSRVVAVGGDGTVHEVLRGIAGSDKAIGVVPIGSGNDFARMVGLHKLPLEAALHTALHGTVRSVDLGVVNHRPFGASLGIGFDAAVARKALSAPTFLRGMPRYLYSIFAVLKELELPNLELIQDNQVLYQGPSLLVALMNGSTYGGGIPIVPDAVPTDGLISVAVAGPFSRLGVVGILPQLIMGKHVHHPRLHFFRGAEFVVRFDRPVPAHSDGELLEPSQEYRVRMIPGGLRVVQSGA</sequence>
<evidence type="ECO:0000256" key="11">
    <source>
        <dbReference type="ARBA" id="ARBA00023264"/>
    </source>
</evidence>
<dbReference type="InterPro" id="IPR050187">
    <property type="entry name" value="Lipid_Phosphate_FormReg"/>
</dbReference>
<evidence type="ECO:0000313" key="14">
    <source>
        <dbReference type="Proteomes" id="UP000266089"/>
    </source>
</evidence>
<evidence type="ECO:0000256" key="9">
    <source>
        <dbReference type="ARBA" id="ARBA00023098"/>
    </source>
</evidence>
<keyword evidence="6 13" id="KW-0418">Kinase</keyword>
<dbReference type="InterPro" id="IPR016064">
    <property type="entry name" value="NAD/diacylglycerol_kinase_sf"/>
</dbReference>
<protein>
    <submittedName>
        <fullName evidence="13">Putative lipid kinase YtlR</fullName>
        <ecNumber evidence="13">2.7.1.-</ecNumber>
    </submittedName>
</protein>
<organism evidence="13 14">
    <name type="scientific">Meiothermus taiwanensis</name>
    <dbReference type="NCBI Taxonomy" id="172827"/>
    <lineage>
        <taxon>Bacteria</taxon>
        <taxon>Thermotogati</taxon>
        <taxon>Deinococcota</taxon>
        <taxon>Deinococci</taxon>
        <taxon>Thermales</taxon>
        <taxon>Thermaceae</taxon>
        <taxon>Meiothermus</taxon>
    </lineage>
</organism>
<dbReference type="Gene3D" id="2.60.200.40">
    <property type="match status" value="1"/>
</dbReference>
<evidence type="ECO:0000256" key="6">
    <source>
        <dbReference type="ARBA" id="ARBA00022777"/>
    </source>
</evidence>
<feature type="domain" description="DAGKc" evidence="12">
    <location>
        <begin position="1"/>
        <end position="131"/>
    </location>
</feature>
<dbReference type="GO" id="GO:0046872">
    <property type="term" value="F:metal ion binding"/>
    <property type="evidence" value="ECO:0007669"/>
    <property type="project" value="UniProtKB-KW"/>
</dbReference>
<dbReference type="InterPro" id="IPR001206">
    <property type="entry name" value="Diacylglycerol_kinase_cat_dom"/>
</dbReference>
<keyword evidence="10" id="KW-0594">Phospholipid biosynthesis</keyword>
<comment type="caution">
    <text evidence="13">The sequence shown here is derived from an EMBL/GenBank/DDBJ whole genome shotgun (WGS) entry which is preliminary data.</text>
</comment>
<dbReference type="Proteomes" id="UP000266089">
    <property type="component" value="Unassembled WGS sequence"/>
</dbReference>
<dbReference type="Pfam" id="PF19279">
    <property type="entry name" value="YegS_C"/>
    <property type="match status" value="1"/>
</dbReference>
<keyword evidence="4" id="KW-0479">Metal-binding</keyword>
<dbReference type="InterPro" id="IPR045540">
    <property type="entry name" value="YegS/DAGK_C"/>
</dbReference>
<name>A0A399EBV1_9DEIN</name>
<evidence type="ECO:0000256" key="10">
    <source>
        <dbReference type="ARBA" id="ARBA00023209"/>
    </source>
</evidence>
<dbReference type="RefSeq" id="WP_027887369.1">
    <property type="nucleotide sequence ID" value="NZ_JBHSXZ010000003.1"/>
</dbReference>
<keyword evidence="7" id="KW-0067">ATP-binding</keyword>